<dbReference type="STRING" id="6313.A0A0K0CVD1"/>
<sequence length="346" mass="39572">MDCLDWLNSSGSTTFFNILPFSLANHQSSIQIEKPGCSSVNYSVPEKANDVIRRQSEELDRFRSCDSQVENLTLRTQLIEIAQQYRNSRDRFIEQEVLLSDLNHEVKSLARDKEILQERCIELERKYKKAKASSREFERLVELVEPSSSKTAEAVSLLDQSRKKHTSSLKKSGDAMDDSLRLCLERSEIEIEDLRVQLEREINISKSLHDDLDRSRKLVLERDEEINELSCKLRAAELTCQQTEDHLSRTSTDLALERARCDELTLSLQESEGLLTQTRSDCLSYALENQRLVEEIRQANQQIVSYKAKLDAQGADLIATKKSLRALQRDIGTTVSDDITGTTDNK</sequence>
<reference evidence="2" key="1">
    <citation type="submission" date="2012-09" db="EMBL/GenBank/DDBJ databases">
        <authorList>
            <person name="Martin A.A."/>
        </authorList>
    </citation>
    <scope>NUCLEOTIDE SEQUENCE</scope>
</reference>
<dbReference type="WBParaSite" id="ACAC_0000127301-mRNA-1">
    <property type="protein sequence ID" value="ACAC_0000127301-mRNA-1"/>
    <property type="gene ID" value="ACAC_0000127301"/>
</dbReference>
<proteinExistence type="predicted"/>
<evidence type="ECO:0000313" key="3">
    <source>
        <dbReference type="WBParaSite" id="ACAC_0000127301-mRNA-1"/>
    </source>
</evidence>
<evidence type="ECO:0000256" key="1">
    <source>
        <dbReference type="SAM" id="Coils"/>
    </source>
</evidence>
<protein>
    <submittedName>
        <fullName evidence="3">Uncharacterized protein</fullName>
    </submittedName>
</protein>
<reference evidence="3" key="2">
    <citation type="submission" date="2016-04" db="UniProtKB">
        <authorList>
            <consortium name="WormBaseParasite"/>
        </authorList>
    </citation>
    <scope>IDENTIFICATION</scope>
</reference>
<organism evidence="2 3">
    <name type="scientific">Angiostrongylus cantonensis</name>
    <name type="common">Rat lungworm</name>
    <dbReference type="NCBI Taxonomy" id="6313"/>
    <lineage>
        <taxon>Eukaryota</taxon>
        <taxon>Metazoa</taxon>
        <taxon>Ecdysozoa</taxon>
        <taxon>Nematoda</taxon>
        <taxon>Chromadorea</taxon>
        <taxon>Rhabditida</taxon>
        <taxon>Rhabditina</taxon>
        <taxon>Rhabditomorpha</taxon>
        <taxon>Strongyloidea</taxon>
        <taxon>Metastrongylidae</taxon>
        <taxon>Angiostrongylus</taxon>
    </lineage>
</organism>
<keyword evidence="2" id="KW-1185">Reference proteome</keyword>
<dbReference type="AlphaFoldDB" id="A0A0K0CVD1"/>
<feature type="coiled-coil region" evidence="1">
    <location>
        <begin position="99"/>
        <end position="140"/>
    </location>
</feature>
<name>A0A0K0CVD1_ANGCA</name>
<evidence type="ECO:0000313" key="2">
    <source>
        <dbReference type="Proteomes" id="UP000035642"/>
    </source>
</evidence>
<dbReference type="Proteomes" id="UP000035642">
    <property type="component" value="Unassembled WGS sequence"/>
</dbReference>
<keyword evidence="1" id="KW-0175">Coiled coil</keyword>
<accession>A0A0K0CVD1</accession>
<feature type="coiled-coil region" evidence="1">
    <location>
        <begin position="282"/>
        <end position="309"/>
    </location>
</feature>
<feature type="coiled-coil region" evidence="1">
    <location>
        <begin position="184"/>
        <end position="246"/>
    </location>
</feature>